<comment type="similarity">
    <text evidence="6">Belongs to the ABC-4 integral membrane protein family.</text>
</comment>
<dbReference type="PANTHER" id="PTHR30572:SF4">
    <property type="entry name" value="ABC TRANSPORTER PERMEASE YTRF"/>
    <property type="match status" value="1"/>
</dbReference>
<accession>A0AAU9F0L7</accession>
<sequence>MNLMRSRRLMAAAWEGLWGHRLRAALAAGGLLVGVAAVVVMVAVGQGTRNQVLERITALGTNAIWVHSAKRAFSGLRGRTTSAVSVLEPSDAEAIGRLEGAEGATALDTRLVRISGPEGTTDAQVVSSLPNIFELEGQGLSEGRFFNALEERSGKRVAVIGRTLREHLAGENSLVGRTIELKKQPFLVVGELLPKGVDANGNDLDDRLYIPLKTGQARLMGGRRYVGLLLAKAESEDAIGGLTQEITRLLRQRHNLRPGQPDDFSLYTQLEAIQTREESSRIFSATITGVAAVSLLVAGVGIMAVLLISVKERTTEIGLRRAVGARRRDILWQFLAEAVILGLAGGGGGALLGLAAALAVRLFGSLDFALPVAPAVGAGFLGLVISMVFGLAPARRAAGLTPVEALRD</sequence>
<keyword evidence="3 7" id="KW-0812">Transmembrane</keyword>
<evidence type="ECO:0000256" key="2">
    <source>
        <dbReference type="ARBA" id="ARBA00022475"/>
    </source>
</evidence>
<dbReference type="Pfam" id="PF02687">
    <property type="entry name" value="FtsX"/>
    <property type="match status" value="1"/>
</dbReference>
<evidence type="ECO:0000256" key="7">
    <source>
        <dbReference type="SAM" id="Phobius"/>
    </source>
</evidence>
<evidence type="ECO:0000313" key="11">
    <source>
        <dbReference type="Proteomes" id="UP001366166"/>
    </source>
</evidence>
<name>A0AAU9F0L7_9BACT</name>
<gene>
    <name evidence="10" type="ORF">FAK_26490</name>
</gene>
<keyword evidence="5 7" id="KW-0472">Membrane</keyword>
<keyword evidence="11" id="KW-1185">Reference proteome</keyword>
<dbReference type="InterPro" id="IPR025857">
    <property type="entry name" value="MacB_PCD"/>
</dbReference>
<reference evidence="11" key="1">
    <citation type="journal article" date="2023" name="Arch. Microbiol.">
        <title>Desulfoferula mesophilus gen. nov. sp. nov., a mesophilic sulfate-reducing bacterium isolated from a brackish lake sediment.</title>
        <authorList>
            <person name="Watanabe T."/>
            <person name="Yabe T."/>
            <person name="Tsuji J.M."/>
            <person name="Fukui M."/>
        </authorList>
    </citation>
    <scope>NUCLEOTIDE SEQUENCE [LARGE SCALE GENOMIC DNA]</scope>
    <source>
        <strain evidence="11">12FAK</strain>
    </source>
</reference>
<dbReference type="GO" id="GO:0022857">
    <property type="term" value="F:transmembrane transporter activity"/>
    <property type="evidence" value="ECO:0007669"/>
    <property type="project" value="TreeGrafter"/>
</dbReference>
<dbReference type="KEGG" id="dmp:FAK_26490"/>
<feature type="transmembrane region" description="Helical" evidence="7">
    <location>
        <begin position="24"/>
        <end position="45"/>
    </location>
</feature>
<dbReference type="RefSeq" id="WP_338600175.1">
    <property type="nucleotide sequence ID" value="NZ_AP028679.1"/>
</dbReference>
<evidence type="ECO:0000259" key="8">
    <source>
        <dbReference type="Pfam" id="PF02687"/>
    </source>
</evidence>
<protein>
    <submittedName>
        <fullName evidence="10">ABC transporter permease</fullName>
    </submittedName>
</protein>
<evidence type="ECO:0000256" key="1">
    <source>
        <dbReference type="ARBA" id="ARBA00004651"/>
    </source>
</evidence>
<feature type="transmembrane region" description="Helical" evidence="7">
    <location>
        <begin position="282"/>
        <end position="310"/>
    </location>
</feature>
<evidence type="ECO:0000256" key="3">
    <source>
        <dbReference type="ARBA" id="ARBA00022692"/>
    </source>
</evidence>
<feature type="transmembrane region" description="Helical" evidence="7">
    <location>
        <begin position="331"/>
        <end position="360"/>
    </location>
</feature>
<dbReference type="Pfam" id="PF12704">
    <property type="entry name" value="MacB_PCD"/>
    <property type="match status" value="1"/>
</dbReference>
<dbReference type="GO" id="GO:0005886">
    <property type="term" value="C:plasma membrane"/>
    <property type="evidence" value="ECO:0007669"/>
    <property type="project" value="UniProtKB-SubCell"/>
</dbReference>
<feature type="transmembrane region" description="Helical" evidence="7">
    <location>
        <begin position="372"/>
        <end position="392"/>
    </location>
</feature>
<keyword evidence="2" id="KW-1003">Cell membrane</keyword>
<dbReference type="Proteomes" id="UP001366166">
    <property type="component" value="Chromosome"/>
</dbReference>
<evidence type="ECO:0000256" key="4">
    <source>
        <dbReference type="ARBA" id="ARBA00022989"/>
    </source>
</evidence>
<dbReference type="AlphaFoldDB" id="A0AAU9F0L7"/>
<comment type="subcellular location">
    <subcellularLocation>
        <location evidence="1">Cell membrane</location>
        <topology evidence="1">Multi-pass membrane protein</topology>
    </subcellularLocation>
</comment>
<keyword evidence="4 7" id="KW-1133">Transmembrane helix</keyword>
<evidence type="ECO:0000256" key="6">
    <source>
        <dbReference type="ARBA" id="ARBA00038076"/>
    </source>
</evidence>
<dbReference type="PANTHER" id="PTHR30572">
    <property type="entry name" value="MEMBRANE COMPONENT OF TRANSPORTER-RELATED"/>
    <property type="match status" value="1"/>
</dbReference>
<feature type="domain" description="MacB-like periplasmic core" evidence="9">
    <location>
        <begin position="25"/>
        <end position="248"/>
    </location>
</feature>
<dbReference type="InterPro" id="IPR050250">
    <property type="entry name" value="Macrolide_Exporter_MacB"/>
</dbReference>
<dbReference type="InterPro" id="IPR003838">
    <property type="entry name" value="ABC3_permease_C"/>
</dbReference>
<evidence type="ECO:0000256" key="5">
    <source>
        <dbReference type="ARBA" id="ARBA00023136"/>
    </source>
</evidence>
<evidence type="ECO:0000259" key="9">
    <source>
        <dbReference type="Pfam" id="PF12704"/>
    </source>
</evidence>
<dbReference type="EMBL" id="AP028679">
    <property type="protein sequence ID" value="BEQ15583.1"/>
    <property type="molecule type" value="Genomic_DNA"/>
</dbReference>
<feature type="domain" description="ABC3 transporter permease C-terminal" evidence="8">
    <location>
        <begin position="290"/>
        <end position="402"/>
    </location>
</feature>
<organism evidence="10 11">
    <name type="scientific">Desulfoferula mesophila</name>
    <dbReference type="NCBI Taxonomy" id="3058419"/>
    <lineage>
        <taxon>Bacteria</taxon>
        <taxon>Pseudomonadati</taxon>
        <taxon>Thermodesulfobacteriota</taxon>
        <taxon>Desulfarculia</taxon>
        <taxon>Desulfarculales</taxon>
        <taxon>Desulfarculaceae</taxon>
        <taxon>Desulfoferula</taxon>
    </lineage>
</organism>
<proteinExistence type="inferred from homology"/>
<evidence type="ECO:0000313" key="10">
    <source>
        <dbReference type="EMBL" id="BEQ15583.1"/>
    </source>
</evidence>